<evidence type="ECO:0000256" key="1">
    <source>
        <dbReference type="SAM" id="MobiDB-lite"/>
    </source>
</evidence>
<accession>A0A6B1INB3</accession>
<sequence>MDDLNRLFEDIDTEDILDGITRRRLVVGGGAVTGTVGVGSLLFGQDGDTEPTPEDRLTTAETRFTGVATTLTETDVADPYSSWGLRNEIETALNSVNQILSEDFPDEPEIQQRLSALRTATEYYSTLLTSLTAADSLFGSVSDSEPDVLKQTRELEYDPASELDSSSFEQSIGQLAAAEKAPSEVTSEDRTLVPDQQAVLDALRTQREILDRHIRAQQSYVDSATPIEAGVRAYEQSRFADARANLADAQEALLTDISGTSGAYQLSDTGLTLDQYRELFSLRQDGVAQLLDTSQESVPEDERQSAVNSALNAFFEARNLIPR</sequence>
<reference evidence="2 3" key="1">
    <citation type="submission" date="2019-11" db="EMBL/GenBank/DDBJ databases">
        <title>Genome sequences of 17 halophilic strains isolated from different environments.</title>
        <authorList>
            <person name="Furrow R.E."/>
        </authorList>
    </citation>
    <scope>NUCLEOTIDE SEQUENCE [LARGE SCALE GENOMIC DNA]</scope>
    <source>
        <strain evidence="2 3">22517_05_Cabo</strain>
    </source>
</reference>
<proteinExistence type="predicted"/>
<gene>
    <name evidence="2" type="ORF">GLW36_11150</name>
</gene>
<organism evidence="2 3">
    <name type="scientific">Halorubrum distributum</name>
    <dbReference type="NCBI Taxonomy" id="29283"/>
    <lineage>
        <taxon>Archaea</taxon>
        <taxon>Methanobacteriati</taxon>
        <taxon>Methanobacteriota</taxon>
        <taxon>Stenosarchaea group</taxon>
        <taxon>Halobacteria</taxon>
        <taxon>Halobacteriales</taxon>
        <taxon>Haloferacaceae</taxon>
        <taxon>Halorubrum</taxon>
        <taxon>Halorubrum distributum group</taxon>
    </lineage>
</organism>
<evidence type="ECO:0000313" key="2">
    <source>
        <dbReference type="EMBL" id="MYL17200.1"/>
    </source>
</evidence>
<feature type="compositionally biased region" description="Polar residues" evidence="1">
    <location>
        <begin position="163"/>
        <end position="173"/>
    </location>
</feature>
<dbReference type="AlphaFoldDB" id="A0A6B1INB3"/>
<dbReference type="Proteomes" id="UP000460194">
    <property type="component" value="Unassembled WGS sequence"/>
</dbReference>
<dbReference type="RefSeq" id="WP_159369223.1">
    <property type="nucleotide sequence ID" value="NZ_WMEO01000018.1"/>
</dbReference>
<evidence type="ECO:0000313" key="3">
    <source>
        <dbReference type="Proteomes" id="UP000460194"/>
    </source>
</evidence>
<feature type="region of interest" description="Disordered" evidence="1">
    <location>
        <begin position="159"/>
        <end position="190"/>
    </location>
</feature>
<name>A0A6B1INB3_9EURY</name>
<dbReference type="EMBL" id="WMEO01000018">
    <property type="protein sequence ID" value="MYL17200.1"/>
    <property type="molecule type" value="Genomic_DNA"/>
</dbReference>
<comment type="caution">
    <text evidence="2">The sequence shown here is derived from an EMBL/GenBank/DDBJ whole genome shotgun (WGS) entry which is preliminary data.</text>
</comment>
<protein>
    <submittedName>
        <fullName evidence="2">Uncharacterized protein</fullName>
    </submittedName>
</protein>